<evidence type="ECO:0008006" key="6">
    <source>
        <dbReference type="Google" id="ProtNLM"/>
    </source>
</evidence>
<evidence type="ECO:0000256" key="1">
    <source>
        <dbReference type="SAM" id="Coils"/>
    </source>
</evidence>
<reference evidence="3 5" key="1">
    <citation type="journal article" date="2017" name="Nature">
        <title>The sunflower genome provides insights into oil metabolism, flowering and Asterid evolution.</title>
        <authorList>
            <person name="Badouin H."/>
            <person name="Gouzy J."/>
            <person name="Grassa C.J."/>
            <person name="Murat F."/>
            <person name="Staton S.E."/>
            <person name="Cottret L."/>
            <person name="Lelandais-Briere C."/>
            <person name="Owens G.L."/>
            <person name="Carrere S."/>
            <person name="Mayjonade B."/>
            <person name="Legrand L."/>
            <person name="Gill N."/>
            <person name="Kane N.C."/>
            <person name="Bowers J.E."/>
            <person name="Hubner S."/>
            <person name="Bellec A."/>
            <person name="Berard A."/>
            <person name="Berges H."/>
            <person name="Blanchet N."/>
            <person name="Boniface M.C."/>
            <person name="Brunel D."/>
            <person name="Catrice O."/>
            <person name="Chaidir N."/>
            <person name="Claudel C."/>
            <person name="Donnadieu C."/>
            <person name="Faraut T."/>
            <person name="Fievet G."/>
            <person name="Helmstetter N."/>
            <person name="King M."/>
            <person name="Knapp S.J."/>
            <person name="Lai Z."/>
            <person name="Le Paslier M.C."/>
            <person name="Lippi Y."/>
            <person name="Lorenzon L."/>
            <person name="Mandel J.R."/>
            <person name="Marage G."/>
            <person name="Marchand G."/>
            <person name="Marquand E."/>
            <person name="Bret-Mestries E."/>
            <person name="Morien E."/>
            <person name="Nambeesan S."/>
            <person name="Nguyen T."/>
            <person name="Pegot-Espagnet P."/>
            <person name="Pouilly N."/>
            <person name="Raftis F."/>
            <person name="Sallet E."/>
            <person name="Schiex T."/>
            <person name="Thomas J."/>
            <person name="Vandecasteele C."/>
            <person name="Vares D."/>
            <person name="Vear F."/>
            <person name="Vautrin S."/>
            <person name="Crespi M."/>
            <person name="Mangin B."/>
            <person name="Burke J.M."/>
            <person name="Salse J."/>
            <person name="Munos S."/>
            <person name="Vincourt P."/>
            <person name="Rieseberg L.H."/>
            <person name="Langlade N.B."/>
        </authorList>
    </citation>
    <scope>NUCLEOTIDE SEQUENCE [LARGE SCALE GENOMIC DNA]</scope>
    <source>
        <strain evidence="5">cv. SF193</strain>
        <tissue evidence="3">Leaves</tissue>
    </source>
</reference>
<dbReference type="SUPFAM" id="SSF57997">
    <property type="entry name" value="Tropomyosin"/>
    <property type="match status" value="1"/>
</dbReference>
<evidence type="ECO:0000313" key="5">
    <source>
        <dbReference type="Proteomes" id="UP000215914"/>
    </source>
</evidence>
<keyword evidence="5" id="KW-1185">Reference proteome</keyword>
<keyword evidence="1" id="KW-0175">Coiled coil</keyword>
<dbReference type="GO" id="GO:0005856">
    <property type="term" value="C:cytoskeleton"/>
    <property type="evidence" value="ECO:0000318"/>
    <property type="project" value="GO_Central"/>
</dbReference>
<dbReference type="InParanoid" id="A0A251RLD8"/>
<sequence length="617" mass="72414">MQSENSSYSLEASSGDKTVEDKTPNLENKSPSNMKVLEDRIIALKLEIEELNGQKGEHGQVYKRHDEFHKGLKEISNFQYQLEFKEKEGEVLKKIDECETFFNRKIEESMGRVLSLETEVDSLRVQNKNLSLQKEQELESLRIRNEESEFELGEKTREALVSVEMLESLTEKLQQKTENEAGLVEERDGLKRHVKDLEIIIESINDENRMSKNENENQRGTISELREKLEEKDSRISALELEIEGVEMDLSDKVKSLEQKDKSLEIDKMEIAELREKLQEKDDRISTLDKSLEINVMELDELQEKLQEKDGQISTLESEIESVKMDLSNKIKSFEQRYISLEIDKRELSKLQEKLQEKDSQIKDLSNKIKSLEIDKMELEGKNDDLVASLEQRDMEVNKSNNEAYSSFRSTVKKMGEMVDEFRKKSEDSFRILGRRIRVAEQLHNETREWYEKTREQNEQDRKDCELALHSIKIIMSMVSDTLSVSETFGLRFVECCEAFTNRVSKVSCEINYVKDWMKRKNAALVQLKQDFDEHVVQLDEKESEILVSRQKVLKLKSKLRDLEKTVKEDDEKIIVLKEEKREAIRQLCVWIDYHRGRSDFFKKTCSELVARYQKPG</sequence>
<evidence type="ECO:0000313" key="4">
    <source>
        <dbReference type="EMBL" id="OTF84990.1"/>
    </source>
</evidence>
<dbReference type="FunCoup" id="A0A251RLD8">
    <property type="interactions" value="123"/>
</dbReference>
<reference evidence="3" key="3">
    <citation type="submission" date="2020-06" db="EMBL/GenBank/DDBJ databases">
        <title>Helianthus annuus Genome sequencing and assembly Release 2.</title>
        <authorList>
            <person name="Gouzy J."/>
            <person name="Langlade N."/>
            <person name="Munos S."/>
        </authorList>
    </citation>
    <scope>NUCLEOTIDE SEQUENCE</scope>
    <source>
        <tissue evidence="3">Leaves</tissue>
    </source>
</reference>
<feature type="coiled-coil region" evidence="1">
    <location>
        <begin position="525"/>
        <end position="587"/>
    </location>
</feature>
<dbReference type="PANTHER" id="PTHR47357">
    <property type="entry name" value="COP1-INTERACTIVE PROTEIN 1"/>
    <property type="match status" value="1"/>
</dbReference>
<dbReference type="Gene3D" id="1.10.287.1490">
    <property type="match status" value="1"/>
</dbReference>
<feature type="region of interest" description="Disordered" evidence="2">
    <location>
        <begin position="1"/>
        <end position="33"/>
    </location>
</feature>
<dbReference type="OMA" id="KIDECET"/>
<reference evidence="4" key="2">
    <citation type="submission" date="2017-02" db="EMBL/GenBank/DDBJ databases">
        <title>Sunflower complete genome.</title>
        <authorList>
            <person name="Langlade N."/>
            <person name="Munos S."/>
        </authorList>
    </citation>
    <scope>NUCLEOTIDE SEQUENCE [LARGE SCALE GENOMIC DNA]</scope>
    <source>
        <tissue evidence="4">Leaves</tissue>
    </source>
</reference>
<feature type="coiled-coil region" evidence="1">
    <location>
        <begin position="113"/>
        <end position="389"/>
    </location>
</feature>
<protein>
    <recommendedName>
        <fullName evidence="6">Myosin heavy chain-related protein</fullName>
    </recommendedName>
</protein>
<evidence type="ECO:0000313" key="3">
    <source>
        <dbReference type="EMBL" id="KAF5753522.1"/>
    </source>
</evidence>
<dbReference type="Proteomes" id="UP000215914">
    <property type="component" value="Chromosome 17"/>
</dbReference>
<dbReference type="GO" id="GO:0005200">
    <property type="term" value="F:structural constituent of cytoskeleton"/>
    <property type="evidence" value="ECO:0000318"/>
    <property type="project" value="GO_Central"/>
</dbReference>
<accession>A0A251RLD8</accession>
<dbReference type="Gramene" id="mRNA:HanXRQr2_Chr17g0781041">
    <property type="protein sequence ID" value="CDS:HanXRQr2_Chr17g0781041.1"/>
    <property type="gene ID" value="HanXRQr2_Chr17g0781041"/>
</dbReference>
<proteinExistence type="predicted"/>
<dbReference type="AlphaFoldDB" id="A0A251RLD8"/>
<name>A0A251RLD8_HELAN</name>
<dbReference type="EMBL" id="MNCJ02000332">
    <property type="protein sequence ID" value="KAF5753522.1"/>
    <property type="molecule type" value="Genomic_DNA"/>
</dbReference>
<organism evidence="4 5">
    <name type="scientific">Helianthus annuus</name>
    <name type="common">Common sunflower</name>
    <dbReference type="NCBI Taxonomy" id="4232"/>
    <lineage>
        <taxon>Eukaryota</taxon>
        <taxon>Viridiplantae</taxon>
        <taxon>Streptophyta</taxon>
        <taxon>Embryophyta</taxon>
        <taxon>Tracheophyta</taxon>
        <taxon>Spermatophyta</taxon>
        <taxon>Magnoliopsida</taxon>
        <taxon>eudicotyledons</taxon>
        <taxon>Gunneridae</taxon>
        <taxon>Pentapetalae</taxon>
        <taxon>asterids</taxon>
        <taxon>campanulids</taxon>
        <taxon>Asterales</taxon>
        <taxon>Asteraceae</taxon>
        <taxon>Asteroideae</taxon>
        <taxon>Heliantheae alliance</taxon>
        <taxon>Heliantheae</taxon>
        <taxon>Helianthus</taxon>
    </lineage>
</organism>
<evidence type="ECO:0000256" key="2">
    <source>
        <dbReference type="SAM" id="MobiDB-lite"/>
    </source>
</evidence>
<feature type="compositionally biased region" description="Low complexity" evidence="2">
    <location>
        <begin position="1"/>
        <end position="13"/>
    </location>
</feature>
<dbReference type="EMBL" id="CM007906">
    <property type="protein sequence ID" value="OTF84990.1"/>
    <property type="molecule type" value="Genomic_DNA"/>
</dbReference>
<gene>
    <name evidence="4" type="ORF">HannXRQ_Chr17g0535111</name>
    <name evidence="3" type="ORF">HanXRQr2_Chr17g0781041</name>
</gene>
<dbReference type="PANTHER" id="PTHR47357:SF4">
    <property type="entry name" value="MYOSIN HEAVY CHAIN-LIKE PROTEIN"/>
    <property type="match status" value="1"/>
</dbReference>